<dbReference type="EMBL" id="BART01025103">
    <property type="protein sequence ID" value="GAG96780.1"/>
    <property type="molecule type" value="Genomic_DNA"/>
</dbReference>
<protein>
    <submittedName>
        <fullName evidence="1">Uncharacterized protein</fullName>
    </submittedName>
</protein>
<feature type="non-terminal residue" evidence="1">
    <location>
        <position position="1"/>
    </location>
</feature>
<organism evidence="1">
    <name type="scientific">marine sediment metagenome</name>
    <dbReference type="NCBI Taxonomy" id="412755"/>
    <lineage>
        <taxon>unclassified sequences</taxon>
        <taxon>metagenomes</taxon>
        <taxon>ecological metagenomes</taxon>
    </lineage>
</organism>
<evidence type="ECO:0000313" key="1">
    <source>
        <dbReference type="EMBL" id="GAG96780.1"/>
    </source>
</evidence>
<accession>X1BP51</accession>
<name>X1BP51_9ZZZZ</name>
<dbReference type="AlphaFoldDB" id="X1BP51"/>
<sequence length="33" mass="3596">NLDHVGKFIFLEDTAAIEKSEIAFIVECGADEA</sequence>
<proteinExistence type="predicted"/>
<gene>
    <name evidence="1" type="ORF">S01H4_45140</name>
</gene>
<reference evidence="1" key="1">
    <citation type="journal article" date="2014" name="Front. Microbiol.">
        <title>High frequency of phylogenetically diverse reductive dehalogenase-homologous genes in deep subseafloor sedimentary metagenomes.</title>
        <authorList>
            <person name="Kawai M."/>
            <person name="Futagami T."/>
            <person name="Toyoda A."/>
            <person name="Takaki Y."/>
            <person name="Nishi S."/>
            <person name="Hori S."/>
            <person name="Arai W."/>
            <person name="Tsubouchi T."/>
            <person name="Morono Y."/>
            <person name="Uchiyama I."/>
            <person name="Ito T."/>
            <person name="Fujiyama A."/>
            <person name="Inagaki F."/>
            <person name="Takami H."/>
        </authorList>
    </citation>
    <scope>NUCLEOTIDE SEQUENCE</scope>
    <source>
        <strain evidence="1">Expedition CK06-06</strain>
    </source>
</reference>
<comment type="caution">
    <text evidence="1">The sequence shown here is derived from an EMBL/GenBank/DDBJ whole genome shotgun (WGS) entry which is preliminary data.</text>
</comment>